<name>A0ABX1LQG8_9CYAN</name>
<dbReference type="RefSeq" id="WP_169362750.1">
    <property type="nucleotide sequence ID" value="NZ_JAAVJL010000001.1"/>
</dbReference>
<proteinExistence type="predicted"/>
<sequence length="148" mass="16916">MTLWKIKLLYDGACPLCVREVNFLKRKDSDRGLIKFVDIAADDYDPKDNAGIDFETAMGRIHAILPNGEIIQNVEVFRQTYDILGIGWIYAITKLPLVGWFADTLYGIWADYRLLLTGRADLKTVVAEREQRLKACEERCAISNRETS</sequence>
<evidence type="ECO:0000313" key="2">
    <source>
        <dbReference type="Proteomes" id="UP000738376"/>
    </source>
</evidence>
<dbReference type="PANTHER" id="PTHR34290:SF2">
    <property type="entry name" value="OS04G0668800 PROTEIN"/>
    <property type="match status" value="1"/>
</dbReference>
<dbReference type="EMBL" id="JAAVJL010000001">
    <property type="protein sequence ID" value="NMF57760.1"/>
    <property type="molecule type" value="Genomic_DNA"/>
</dbReference>
<comment type="caution">
    <text evidence="1">The sequence shown here is derived from an EMBL/GenBank/DDBJ whole genome shotgun (WGS) entry which is preliminary data.</text>
</comment>
<dbReference type="InterPro" id="IPR007263">
    <property type="entry name" value="DCC1-like"/>
</dbReference>
<gene>
    <name evidence="1" type="ORF">HC246_06945</name>
</gene>
<dbReference type="InterPro" id="IPR044691">
    <property type="entry name" value="DCC1_Trx"/>
</dbReference>
<accession>A0ABX1LQG8</accession>
<evidence type="ECO:0000313" key="1">
    <source>
        <dbReference type="EMBL" id="NMF57760.1"/>
    </source>
</evidence>
<protein>
    <submittedName>
        <fullName evidence="1">DUF393 domain-containing protein</fullName>
    </submittedName>
</protein>
<dbReference type="PANTHER" id="PTHR34290">
    <property type="entry name" value="SI:CH73-390P7.2"/>
    <property type="match status" value="1"/>
</dbReference>
<dbReference type="Proteomes" id="UP000738376">
    <property type="component" value="Unassembled WGS sequence"/>
</dbReference>
<reference evidence="1 2" key="1">
    <citation type="submission" date="2020-03" db="EMBL/GenBank/DDBJ databases">
        <title>Draft Genome Sequence of 2-Methylisoborneol Producing Pseudanabaena yagii Strain GIHE-NHR1 Isolated from North Han River in South Korea.</title>
        <authorList>
            <person name="Jeong J."/>
        </authorList>
    </citation>
    <scope>NUCLEOTIDE SEQUENCE [LARGE SCALE GENOMIC DNA]</scope>
    <source>
        <strain evidence="1 2">GIHE-NHR1</strain>
    </source>
</reference>
<organism evidence="1 2">
    <name type="scientific">Pseudanabaena yagii GIHE-NHR1</name>
    <dbReference type="NCBI Taxonomy" id="2722753"/>
    <lineage>
        <taxon>Bacteria</taxon>
        <taxon>Bacillati</taxon>
        <taxon>Cyanobacteriota</taxon>
        <taxon>Cyanophyceae</taxon>
        <taxon>Pseudanabaenales</taxon>
        <taxon>Pseudanabaenaceae</taxon>
        <taxon>Pseudanabaena</taxon>
        <taxon>Pseudanabaena yagii</taxon>
    </lineage>
</organism>
<keyword evidence="2" id="KW-1185">Reference proteome</keyword>
<dbReference type="Pfam" id="PF04134">
    <property type="entry name" value="DCC1-like"/>
    <property type="match status" value="1"/>
</dbReference>